<accession>X0ZGX2</accession>
<feature type="non-terminal residue" evidence="1">
    <location>
        <position position="1"/>
    </location>
</feature>
<comment type="caution">
    <text evidence="1">The sequence shown here is derived from an EMBL/GenBank/DDBJ whole genome shotgun (WGS) entry which is preliminary data.</text>
</comment>
<dbReference type="EMBL" id="BART01003657">
    <property type="protein sequence ID" value="GAG59598.1"/>
    <property type="molecule type" value="Genomic_DNA"/>
</dbReference>
<dbReference type="InterPro" id="IPR036724">
    <property type="entry name" value="Cobalamin-bd_sf"/>
</dbReference>
<dbReference type="Gene3D" id="3.40.50.280">
    <property type="entry name" value="Cobalamin-binding domain"/>
    <property type="match status" value="1"/>
</dbReference>
<gene>
    <name evidence="1" type="ORF">S01H4_09865</name>
</gene>
<feature type="non-terminal residue" evidence="1">
    <location>
        <position position="339"/>
    </location>
</feature>
<dbReference type="GO" id="GO:0031419">
    <property type="term" value="F:cobalamin binding"/>
    <property type="evidence" value="ECO:0007669"/>
    <property type="project" value="InterPro"/>
</dbReference>
<dbReference type="GO" id="GO:0046872">
    <property type="term" value="F:metal ion binding"/>
    <property type="evidence" value="ECO:0007669"/>
    <property type="project" value="InterPro"/>
</dbReference>
<dbReference type="SUPFAM" id="SSF52242">
    <property type="entry name" value="Cobalamin (vitamin B12)-binding domain"/>
    <property type="match status" value="1"/>
</dbReference>
<sequence length="339" mass="37379">GYARFEKYIVDELCGAKYSTGFGGLTSNIPVKIATWLALHDILKADHPGVTFVYGNTIDVTEHAGSNYAVCTAELIPFIVTEQIYKTGAAMLLVPAEEKTKVPNKEEIKDIFMVGEIAKAKAKDYEKMLDFSYINEMRSLLVDKGNQFYENIKRGLPELGVDITDPVQTTLALRRLGAAKLEQLFHPGERDSSLPNGISPFVPTELMRMSVEAKDNALKEVYAEQLADVVRGRKIVVGSTDWHAFALYVISSVFEELGAKVINGGVDLDPEEVLELAAEAATPYIIMTTHNGSCLDYGTHLMEVAKQRNQQVEVFMGGRLNAIVEGSTEPIDVSDRLIK</sequence>
<dbReference type="AlphaFoldDB" id="X0ZGX2"/>
<dbReference type="CDD" id="cd02065">
    <property type="entry name" value="B12-binding_like"/>
    <property type="match status" value="1"/>
</dbReference>
<organism evidence="1">
    <name type="scientific">marine sediment metagenome</name>
    <dbReference type="NCBI Taxonomy" id="412755"/>
    <lineage>
        <taxon>unclassified sequences</taxon>
        <taxon>metagenomes</taxon>
        <taxon>ecological metagenomes</taxon>
    </lineage>
</organism>
<evidence type="ECO:0000313" key="1">
    <source>
        <dbReference type="EMBL" id="GAG59598.1"/>
    </source>
</evidence>
<proteinExistence type="predicted"/>
<name>X0ZGX2_9ZZZZ</name>
<reference evidence="1" key="1">
    <citation type="journal article" date="2014" name="Front. Microbiol.">
        <title>High frequency of phylogenetically diverse reductive dehalogenase-homologous genes in deep subseafloor sedimentary metagenomes.</title>
        <authorList>
            <person name="Kawai M."/>
            <person name="Futagami T."/>
            <person name="Toyoda A."/>
            <person name="Takaki Y."/>
            <person name="Nishi S."/>
            <person name="Hori S."/>
            <person name="Arai W."/>
            <person name="Tsubouchi T."/>
            <person name="Morono Y."/>
            <person name="Uchiyama I."/>
            <person name="Ito T."/>
            <person name="Fujiyama A."/>
            <person name="Inagaki F."/>
            <person name="Takami H."/>
        </authorList>
    </citation>
    <scope>NUCLEOTIDE SEQUENCE</scope>
    <source>
        <strain evidence="1">Expedition CK06-06</strain>
    </source>
</reference>
<protein>
    <recommendedName>
        <fullName evidence="2">B12-binding domain-containing protein</fullName>
    </recommendedName>
</protein>
<evidence type="ECO:0008006" key="2">
    <source>
        <dbReference type="Google" id="ProtNLM"/>
    </source>
</evidence>